<dbReference type="EMBL" id="BLAY01000018">
    <property type="protein sequence ID" value="GET36835.1"/>
    <property type="molecule type" value="Genomic_DNA"/>
</dbReference>
<evidence type="ECO:0000313" key="2">
    <source>
        <dbReference type="Proteomes" id="UP001050975"/>
    </source>
</evidence>
<accession>A0AAV3X9S0</accession>
<dbReference type="RefSeq" id="WP_226577220.1">
    <property type="nucleotide sequence ID" value="NZ_BLAY01000018.1"/>
</dbReference>
<keyword evidence="2" id="KW-1185">Reference proteome</keyword>
<reference evidence="1" key="1">
    <citation type="submission" date="2019-10" db="EMBL/GenBank/DDBJ databases">
        <title>Draft genome sequece of Microseira wollei NIES-4236.</title>
        <authorList>
            <person name="Yamaguchi H."/>
            <person name="Suzuki S."/>
            <person name="Kawachi M."/>
        </authorList>
    </citation>
    <scope>NUCLEOTIDE SEQUENCE</scope>
    <source>
        <strain evidence="1">NIES-4236</strain>
    </source>
</reference>
<name>A0AAV3X9S0_9CYAN</name>
<dbReference type="InterPro" id="IPR011990">
    <property type="entry name" value="TPR-like_helical_dom_sf"/>
</dbReference>
<proteinExistence type="predicted"/>
<organism evidence="1 2">
    <name type="scientific">Microseira wollei NIES-4236</name>
    <dbReference type="NCBI Taxonomy" id="2530354"/>
    <lineage>
        <taxon>Bacteria</taxon>
        <taxon>Bacillati</taxon>
        <taxon>Cyanobacteriota</taxon>
        <taxon>Cyanophyceae</taxon>
        <taxon>Oscillatoriophycideae</taxon>
        <taxon>Aerosakkonematales</taxon>
        <taxon>Aerosakkonemataceae</taxon>
        <taxon>Microseira</taxon>
    </lineage>
</organism>
<dbReference type="SUPFAM" id="SSF48452">
    <property type="entry name" value="TPR-like"/>
    <property type="match status" value="1"/>
</dbReference>
<dbReference type="Gene3D" id="1.25.40.10">
    <property type="entry name" value="Tetratricopeptide repeat domain"/>
    <property type="match status" value="1"/>
</dbReference>
<evidence type="ECO:0000313" key="1">
    <source>
        <dbReference type="EMBL" id="GET36835.1"/>
    </source>
</evidence>
<comment type="caution">
    <text evidence="1">The sequence shown here is derived from an EMBL/GenBank/DDBJ whole genome shotgun (WGS) entry which is preliminary data.</text>
</comment>
<protein>
    <submittedName>
        <fullName evidence="1">Tetratricopeptide TPR_2</fullName>
    </submittedName>
</protein>
<gene>
    <name evidence="1" type="ORF">MiSe_15870</name>
</gene>
<sequence>MNRGNALALLHRDEAAIEADHKVGQIQPESAAGIQQVKMLQKFQRYAETLAVYDKRLKLKPEDPDAWYRRGLILAKLQRQKHYNLMKPRSLVTID</sequence>
<dbReference type="AlphaFoldDB" id="A0AAV3X9S0"/>
<dbReference type="Proteomes" id="UP001050975">
    <property type="component" value="Unassembled WGS sequence"/>
</dbReference>